<protein>
    <submittedName>
        <fullName evidence="2">Aldo/keto reductase</fullName>
    </submittedName>
</protein>
<dbReference type="PRINTS" id="PR00069">
    <property type="entry name" value="ALDKETRDTASE"/>
</dbReference>
<reference evidence="2 3" key="1">
    <citation type="submission" date="2024-04" db="EMBL/GenBank/DDBJ databases">
        <title>Novel genus in family Flammeovirgaceae.</title>
        <authorList>
            <person name="Nguyen T.H."/>
            <person name="Vuong T.Q."/>
            <person name="Le H."/>
            <person name="Kim S.-G."/>
        </authorList>
    </citation>
    <scope>NUCLEOTIDE SEQUENCE [LARGE SCALE GENOMIC DNA]</scope>
    <source>
        <strain evidence="2 3">JCM 23209</strain>
    </source>
</reference>
<proteinExistence type="predicted"/>
<dbReference type="InterPro" id="IPR023210">
    <property type="entry name" value="NADP_OxRdtase_dom"/>
</dbReference>
<organism evidence="2 3">
    <name type="scientific">Rapidithrix thailandica</name>
    <dbReference type="NCBI Taxonomy" id="413964"/>
    <lineage>
        <taxon>Bacteria</taxon>
        <taxon>Pseudomonadati</taxon>
        <taxon>Bacteroidota</taxon>
        <taxon>Cytophagia</taxon>
        <taxon>Cytophagales</taxon>
        <taxon>Flammeovirgaceae</taxon>
        <taxon>Rapidithrix</taxon>
    </lineage>
</organism>
<evidence type="ECO:0000313" key="2">
    <source>
        <dbReference type="EMBL" id="MEN7547996.1"/>
    </source>
</evidence>
<dbReference type="RefSeq" id="WP_346820778.1">
    <property type="nucleotide sequence ID" value="NZ_JBDKWZ010000004.1"/>
</dbReference>
<name>A0AAW9S4I6_9BACT</name>
<dbReference type="PANTHER" id="PTHR42686">
    <property type="entry name" value="GH17980P-RELATED"/>
    <property type="match status" value="1"/>
</dbReference>
<dbReference type="GO" id="GO:0016491">
    <property type="term" value="F:oxidoreductase activity"/>
    <property type="evidence" value="ECO:0007669"/>
    <property type="project" value="InterPro"/>
</dbReference>
<sequence length="309" mass="34270">MPDLPIYIKNHLQPPRLPERSRIVLGTAGLGGAWKAVDGRASVEAILFALEQGVNSLDTAPSYHQAETYVGQALRQWKGPKPFISTKMGRLQTEAADIARFDYSKEGMRKSVYNSLETLGIDCIDLLFLHEPHIPNAAEIDQAMELMQELKEEGLIGKAGLGGNPVPAFDSYIRQGLIEVVMGYNQFDACSLKALHSYLPDLLRQGVAFYAGSPLHMGLLGNRLDTYSKDRPEWVSREELAIAQKLQVLAAETGISLPGLAHRFLFSCAEVDCIVLGPRTHVQLQNSLTYWQEGKLPEEVFQQLCHLLT</sequence>
<dbReference type="CDD" id="cd19090">
    <property type="entry name" value="AKR_AKR15A-like"/>
    <property type="match status" value="1"/>
</dbReference>
<dbReference type="SUPFAM" id="SSF51430">
    <property type="entry name" value="NAD(P)-linked oxidoreductase"/>
    <property type="match status" value="1"/>
</dbReference>
<evidence type="ECO:0000259" key="1">
    <source>
        <dbReference type="Pfam" id="PF00248"/>
    </source>
</evidence>
<dbReference type="Proteomes" id="UP001403385">
    <property type="component" value="Unassembled WGS sequence"/>
</dbReference>
<keyword evidence="3" id="KW-1185">Reference proteome</keyword>
<dbReference type="InterPro" id="IPR036812">
    <property type="entry name" value="NAD(P)_OxRdtase_dom_sf"/>
</dbReference>
<evidence type="ECO:0000313" key="3">
    <source>
        <dbReference type="Proteomes" id="UP001403385"/>
    </source>
</evidence>
<dbReference type="Gene3D" id="3.20.20.100">
    <property type="entry name" value="NADP-dependent oxidoreductase domain"/>
    <property type="match status" value="1"/>
</dbReference>
<feature type="domain" description="NADP-dependent oxidoreductase" evidence="1">
    <location>
        <begin position="22"/>
        <end position="304"/>
    </location>
</feature>
<dbReference type="EMBL" id="JBDKWZ010000004">
    <property type="protein sequence ID" value="MEN7547996.1"/>
    <property type="molecule type" value="Genomic_DNA"/>
</dbReference>
<accession>A0AAW9S4I6</accession>
<dbReference type="Pfam" id="PF00248">
    <property type="entry name" value="Aldo_ket_red"/>
    <property type="match status" value="1"/>
</dbReference>
<gene>
    <name evidence="2" type="ORF">AAG747_08750</name>
</gene>
<dbReference type="PANTHER" id="PTHR42686:SF1">
    <property type="entry name" value="GH17980P-RELATED"/>
    <property type="match status" value="1"/>
</dbReference>
<dbReference type="InterPro" id="IPR020471">
    <property type="entry name" value="AKR"/>
</dbReference>
<dbReference type="AlphaFoldDB" id="A0AAW9S4I6"/>
<dbReference type="GO" id="GO:0005829">
    <property type="term" value="C:cytosol"/>
    <property type="evidence" value="ECO:0007669"/>
    <property type="project" value="TreeGrafter"/>
</dbReference>
<comment type="caution">
    <text evidence="2">The sequence shown here is derived from an EMBL/GenBank/DDBJ whole genome shotgun (WGS) entry which is preliminary data.</text>
</comment>